<keyword evidence="9" id="KW-1185">Reference proteome</keyword>
<reference evidence="8 9" key="1">
    <citation type="journal article" date="2009" name="Stand. Genomic Sci.">
        <title>Complete genome sequence of Pirellula staleyi type strain (ATCC 27377).</title>
        <authorList>
            <person name="Clum A."/>
            <person name="Tindall B.J."/>
            <person name="Sikorski J."/>
            <person name="Ivanova N."/>
            <person name="Mavrommatis K."/>
            <person name="Lucas S."/>
            <person name="Glavina del Rio T."/>
            <person name="Nolan M."/>
            <person name="Chen F."/>
            <person name="Tice H."/>
            <person name="Pitluck S."/>
            <person name="Cheng J.F."/>
            <person name="Chertkov O."/>
            <person name="Brettin T."/>
            <person name="Han C."/>
            <person name="Detter J.C."/>
            <person name="Kuske C."/>
            <person name="Bruce D."/>
            <person name="Goodwin L."/>
            <person name="Ovchinikova G."/>
            <person name="Pati A."/>
            <person name="Mikhailova N."/>
            <person name="Chen A."/>
            <person name="Palaniappan K."/>
            <person name="Land M."/>
            <person name="Hauser L."/>
            <person name="Chang Y.J."/>
            <person name="Jeffries C.D."/>
            <person name="Chain P."/>
            <person name="Rohde M."/>
            <person name="Goker M."/>
            <person name="Bristow J."/>
            <person name="Eisen J.A."/>
            <person name="Markowitz V."/>
            <person name="Hugenholtz P."/>
            <person name="Kyrpides N.C."/>
            <person name="Klenk H.P."/>
            <person name="Lapidus A."/>
        </authorList>
    </citation>
    <scope>NUCLEOTIDE SEQUENCE [LARGE SCALE GENOMIC DNA]</scope>
    <source>
        <strain evidence="9">ATCC 27377 / DSM 6068 / ICPB 4128</strain>
    </source>
</reference>
<accession>D2R095</accession>
<feature type="chain" id="PRO_5003036115" description="Cytochrome c domain-containing protein" evidence="1">
    <location>
        <begin position="28"/>
        <end position="867"/>
    </location>
</feature>
<feature type="domain" description="DUF1587" evidence="3">
    <location>
        <begin position="137"/>
        <end position="200"/>
    </location>
</feature>
<evidence type="ECO:0000259" key="7">
    <source>
        <dbReference type="Pfam" id="PF07637"/>
    </source>
</evidence>
<dbReference type="Pfam" id="PF07624">
    <property type="entry name" value="PSD2"/>
    <property type="match status" value="1"/>
</dbReference>
<proteinExistence type="predicted"/>
<dbReference type="Proteomes" id="UP000001887">
    <property type="component" value="Chromosome"/>
</dbReference>
<protein>
    <recommendedName>
        <fullName evidence="10">Cytochrome c domain-containing protein</fullName>
    </recommendedName>
</protein>
<evidence type="ECO:0000259" key="4">
    <source>
        <dbReference type="Pfam" id="PF07627"/>
    </source>
</evidence>
<name>D2R095_PIRSD</name>
<dbReference type="EMBL" id="CP001848">
    <property type="protein sequence ID" value="ADB14763.1"/>
    <property type="molecule type" value="Genomic_DNA"/>
</dbReference>
<feature type="domain" description="DUF1588" evidence="4">
    <location>
        <begin position="669"/>
        <end position="768"/>
    </location>
</feature>
<gene>
    <name evidence="8" type="ordered locus">Psta_0066</name>
</gene>
<organism evidence="8 9">
    <name type="scientific">Pirellula staleyi (strain ATCC 27377 / DSM 6068 / ICPB 4128)</name>
    <name type="common">Pirella staleyi</name>
    <dbReference type="NCBI Taxonomy" id="530564"/>
    <lineage>
        <taxon>Bacteria</taxon>
        <taxon>Pseudomonadati</taxon>
        <taxon>Planctomycetota</taxon>
        <taxon>Planctomycetia</taxon>
        <taxon>Pirellulales</taxon>
        <taxon>Pirellulaceae</taxon>
        <taxon>Pirellula</taxon>
    </lineage>
</organism>
<dbReference type="InterPro" id="IPR013042">
    <property type="entry name" value="DUF1592"/>
</dbReference>
<dbReference type="eggNOG" id="COG2010">
    <property type="taxonomic scope" value="Bacteria"/>
</dbReference>
<dbReference type="HOGENOM" id="CLU_007458_0_0_0"/>
<evidence type="ECO:0000313" key="9">
    <source>
        <dbReference type="Proteomes" id="UP000001887"/>
    </source>
</evidence>
<feature type="domain" description="DUF1595" evidence="7">
    <location>
        <begin position="452"/>
        <end position="512"/>
    </location>
</feature>
<evidence type="ECO:0008006" key="10">
    <source>
        <dbReference type="Google" id="ProtNLM"/>
    </source>
</evidence>
<dbReference type="InterPro" id="IPR013043">
    <property type="entry name" value="DUF1595"/>
</dbReference>
<evidence type="ECO:0000313" key="8">
    <source>
        <dbReference type="EMBL" id="ADB14763.1"/>
    </source>
</evidence>
<keyword evidence="1" id="KW-0732">Signal</keyword>
<dbReference type="Pfam" id="PF07627">
    <property type="entry name" value="PSCyt3"/>
    <property type="match status" value="1"/>
</dbReference>
<evidence type="ECO:0000259" key="3">
    <source>
        <dbReference type="Pfam" id="PF07626"/>
    </source>
</evidence>
<dbReference type="InterPro" id="IPR011429">
    <property type="entry name" value="Cyt_c_Planctomycete-type"/>
</dbReference>
<feature type="domain" description="DUF1592" evidence="5">
    <location>
        <begin position="523"/>
        <end position="650"/>
    </location>
</feature>
<feature type="signal peptide" evidence="1">
    <location>
        <begin position="1"/>
        <end position="27"/>
    </location>
</feature>
<sequence length="867" mass="97704" precursor="true">MPLLVNYSRPIACALALHFALTTSAIGAEIEQPSAAEIATFSAEIAPFLKTHCTKCHGPEKQLANLRLDGLDAATIDRRTAEKWHEILVRVSSGEMPPDDQPQPPAASQEKLISWIGSYLARADRVLQSTGGETVMRRLNRAEYNLTIRDLLGVNFTPADDFSADSSAHGFDNVGAALSLSPLHLEKYLSAARMLVSEAIVTGNAPPRKSWHFEVDEAANKQVWLKEKGDAGRERTYALVEAGNNQSANGMIRLRTDGWDKKVGFRAFKFPHPGEYLVRVRAAAKVPDHATTKQLALAKKQQELDRDLEKAKSDDERKRVHERWDRYIWPQFRQHVETDSMYHYGPPRMKMTTQEGVVLAEVDVDAKLEEPRVYEFRFRIPQASDGIKICNNYNIPSVLENFAIQGHDDFPRPELFIDWIELEGPVVDSWPPPSHQKILFDSPNRSDEAKYVREVLSRFASRAFRRRVTEDELVKLIALYDKVRPQKDSLEEAIQLPLVAVLTSPHFLFLVENPEKNEGSRELSDFELASRLSYFLWSTMPDERLFRLAASGEIRKPQVLASEVTRMLADEKSQAFVKHFTGQWLSLRKVGTVVPDQSLYPWYDEHLERSMIGETEAFFAHVLRGEGRVTDFLASDYLVINERMARFYNIPDVRGDQFRRIDAPAAAHRGGVLTQASILTITSNGTRTSPVVRGVWILEHLLGDPPPPPPPNVGDIAPKVPGIDKATVRVRLEAHRKIESCAACHAKIDPLGFALENYNAIGQYREREGFGYKGRIDENDPKIDASGKLPDGRAFADLAELQQILREDEAKFLKCFVTKLSTYALGRGIEFSDRALIEQLASELKKNDGKLPSLIIALVQSEAFRSR</sequence>
<feature type="domain" description="DUF1585" evidence="2">
    <location>
        <begin position="791"/>
        <end position="864"/>
    </location>
</feature>
<dbReference type="KEGG" id="psl:Psta_0066"/>
<evidence type="ECO:0000259" key="5">
    <source>
        <dbReference type="Pfam" id="PF07631"/>
    </source>
</evidence>
<dbReference type="Pfam" id="PF07626">
    <property type="entry name" value="PSD3"/>
    <property type="match status" value="1"/>
</dbReference>
<dbReference type="Pfam" id="PF07631">
    <property type="entry name" value="PSD4"/>
    <property type="match status" value="1"/>
</dbReference>
<evidence type="ECO:0000259" key="6">
    <source>
        <dbReference type="Pfam" id="PF07635"/>
    </source>
</evidence>
<dbReference type="STRING" id="530564.Psta_0066"/>
<dbReference type="InterPro" id="IPR013039">
    <property type="entry name" value="DUF1588"/>
</dbReference>
<dbReference type="InterPro" id="IPR011478">
    <property type="entry name" value="DUF1585"/>
</dbReference>
<dbReference type="OrthoDB" id="175242at2"/>
<dbReference type="AlphaFoldDB" id="D2R095"/>
<evidence type="ECO:0000259" key="2">
    <source>
        <dbReference type="Pfam" id="PF07624"/>
    </source>
</evidence>
<feature type="domain" description="Cytochrome C Planctomycete-type" evidence="6">
    <location>
        <begin position="53"/>
        <end position="100"/>
    </location>
</feature>
<dbReference type="Pfam" id="PF07637">
    <property type="entry name" value="PSD5"/>
    <property type="match status" value="1"/>
</dbReference>
<dbReference type="Pfam" id="PF07635">
    <property type="entry name" value="PSCyt1"/>
    <property type="match status" value="1"/>
</dbReference>
<evidence type="ECO:0000256" key="1">
    <source>
        <dbReference type="SAM" id="SignalP"/>
    </source>
</evidence>
<dbReference type="InterPro" id="IPR013036">
    <property type="entry name" value="DUF1587"/>
</dbReference>